<keyword evidence="2" id="KW-1185">Reference proteome</keyword>
<gene>
    <name evidence="1" type="ORF">OS493_032296</name>
</gene>
<organism evidence="1 2">
    <name type="scientific">Desmophyllum pertusum</name>
    <dbReference type="NCBI Taxonomy" id="174260"/>
    <lineage>
        <taxon>Eukaryota</taxon>
        <taxon>Metazoa</taxon>
        <taxon>Cnidaria</taxon>
        <taxon>Anthozoa</taxon>
        <taxon>Hexacorallia</taxon>
        <taxon>Scleractinia</taxon>
        <taxon>Caryophylliina</taxon>
        <taxon>Caryophylliidae</taxon>
        <taxon>Desmophyllum</taxon>
    </lineage>
</organism>
<reference evidence="1" key="1">
    <citation type="submission" date="2023-01" db="EMBL/GenBank/DDBJ databases">
        <title>Genome assembly of the deep-sea coral Lophelia pertusa.</title>
        <authorList>
            <person name="Herrera S."/>
            <person name="Cordes E."/>
        </authorList>
    </citation>
    <scope>NUCLEOTIDE SEQUENCE</scope>
    <source>
        <strain evidence="1">USNM1676648</strain>
        <tissue evidence="1">Polyp</tissue>
    </source>
</reference>
<evidence type="ECO:0000313" key="2">
    <source>
        <dbReference type="Proteomes" id="UP001163046"/>
    </source>
</evidence>
<accession>A0A9X0CPA9</accession>
<protein>
    <submittedName>
        <fullName evidence="1">Uncharacterized protein</fullName>
    </submittedName>
</protein>
<dbReference type="Proteomes" id="UP001163046">
    <property type="component" value="Unassembled WGS sequence"/>
</dbReference>
<proteinExistence type="predicted"/>
<evidence type="ECO:0000313" key="1">
    <source>
        <dbReference type="EMBL" id="KAJ7370406.1"/>
    </source>
</evidence>
<comment type="caution">
    <text evidence="1">The sequence shown here is derived from an EMBL/GenBank/DDBJ whole genome shotgun (WGS) entry which is preliminary data.</text>
</comment>
<name>A0A9X0CPA9_9CNID</name>
<dbReference type="EMBL" id="MU826865">
    <property type="protein sequence ID" value="KAJ7370406.1"/>
    <property type="molecule type" value="Genomic_DNA"/>
</dbReference>
<sequence>MYKTVQIKKQPAQLSVAILKMSSNCPCCNVKSSVVLASIVTLKSLPYRPQVAHQLLHVPLLAYRDTIPSSVDYLPLYSPFANILYHFY</sequence>
<dbReference type="AlphaFoldDB" id="A0A9X0CPA9"/>